<protein>
    <submittedName>
        <fullName evidence="1">Uncharacterized protein</fullName>
    </submittedName>
</protein>
<dbReference type="Proteomes" id="UP001634394">
    <property type="component" value="Unassembled WGS sequence"/>
</dbReference>
<evidence type="ECO:0000313" key="1">
    <source>
        <dbReference type="EMBL" id="KAL3861227.1"/>
    </source>
</evidence>
<reference evidence="1 2" key="1">
    <citation type="submission" date="2024-11" db="EMBL/GenBank/DDBJ databases">
        <title>Chromosome-level genome assembly of the freshwater bivalve Anodonta woodiana.</title>
        <authorList>
            <person name="Chen X."/>
        </authorList>
    </citation>
    <scope>NUCLEOTIDE SEQUENCE [LARGE SCALE GENOMIC DNA]</scope>
    <source>
        <strain evidence="1">MN2024</strain>
        <tissue evidence="1">Gills</tissue>
    </source>
</reference>
<name>A0ABD3VI22_SINWO</name>
<comment type="caution">
    <text evidence="1">The sequence shown here is derived from an EMBL/GenBank/DDBJ whole genome shotgun (WGS) entry which is preliminary data.</text>
</comment>
<organism evidence="1 2">
    <name type="scientific">Sinanodonta woodiana</name>
    <name type="common">Chinese pond mussel</name>
    <name type="synonym">Anodonta woodiana</name>
    <dbReference type="NCBI Taxonomy" id="1069815"/>
    <lineage>
        <taxon>Eukaryota</taxon>
        <taxon>Metazoa</taxon>
        <taxon>Spiralia</taxon>
        <taxon>Lophotrochozoa</taxon>
        <taxon>Mollusca</taxon>
        <taxon>Bivalvia</taxon>
        <taxon>Autobranchia</taxon>
        <taxon>Heteroconchia</taxon>
        <taxon>Palaeoheterodonta</taxon>
        <taxon>Unionida</taxon>
        <taxon>Unionoidea</taxon>
        <taxon>Unionidae</taxon>
        <taxon>Unioninae</taxon>
        <taxon>Sinanodonta</taxon>
    </lineage>
</organism>
<sequence>MISGFDSHSRDTSGLSSPDGTVIVATYPNMRHLLKFIRDLTLSLIPVSIMVQRTDSIFLGFIDSKIYPNTTSITKDLDTEVSDENILLTDMKPNALDYDYDDDSYDDVPLAQFDGIASINLESSISEYTLRQSLNY</sequence>
<dbReference type="AlphaFoldDB" id="A0ABD3VI22"/>
<keyword evidence="2" id="KW-1185">Reference proteome</keyword>
<gene>
    <name evidence="1" type="ORF">ACJMK2_007276</name>
</gene>
<accession>A0ABD3VI22</accession>
<dbReference type="EMBL" id="JBJQND010000011">
    <property type="protein sequence ID" value="KAL3861227.1"/>
    <property type="molecule type" value="Genomic_DNA"/>
</dbReference>
<proteinExistence type="predicted"/>
<evidence type="ECO:0000313" key="2">
    <source>
        <dbReference type="Proteomes" id="UP001634394"/>
    </source>
</evidence>